<dbReference type="PANTHER" id="PTHR34580:SF3">
    <property type="entry name" value="PROTEIN PAFB"/>
    <property type="match status" value="1"/>
</dbReference>
<dbReference type="GO" id="GO:0003700">
    <property type="term" value="F:DNA-binding transcription factor activity"/>
    <property type="evidence" value="ECO:0007669"/>
    <property type="project" value="InterPro"/>
</dbReference>
<comment type="caution">
    <text evidence="5">The sequence shown here is derived from an EMBL/GenBank/DDBJ whole genome shotgun (WGS) entry which is preliminary data.</text>
</comment>
<dbReference type="InterPro" id="IPR026881">
    <property type="entry name" value="WYL_dom"/>
</dbReference>
<organism evidence="5 6">
    <name type="scientific">Nocardia speluncae</name>
    <dbReference type="NCBI Taxonomy" id="419477"/>
    <lineage>
        <taxon>Bacteria</taxon>
        <taxon>Bacillati</taxon>
        <taxon>Actinomycetota</taxon>
        <taxon>Actinomycetes</taxon>
        <taxon>Mycobacteriales</taxon>
        <taxon>Nocardiaceae</taxon>
        <taxon>Nocardia</taxon>
    </lineage>
</organism>
<dbReference type="Pfam" id="PF13280">
    <property type="entry name" value="WYL"/>
    <property type="match status" value="1"/>
</dbReference>
<dbReference type="InterPro" id="IPR013196">
    <property type="entry name" value="HTH_11"/>
</dbReference>
<evidence type="ECO:0000313" key="6">
    <source>
        <dbReference type="Proteomes" id="UP000565715"/>
    </source>
</evidence>
<name>A0A846XKL8_9NOCA</name>
<keyword evidence="1" id="KW-0805">Transcription regulation</keyword>
<evidence type="ECO:0000313" key="5">
    <source>
        <dbReference type="EMBL" id="NKY36778.1"/>
    </source>
</evidence>
<dbReference type="PROSITE" id="PS51000">
    <property type="entry name" value="HTH_DEOR_2"/>
    <property type="match status" value="1"/>
</dbReference>
<reference evidence="5 6" key="1">
    <citation type="submission" date="2020-04" db="EMBL/GenBank/DDBJ databases">
        <title>MicrobeNet Type strains.</title>
        <authorList>
            <person name="Nicholson A.C."/>
        </authorList>
    </citation>
    <scope>NUCLEOTIDE SEQUENCE [LARGE SCALE GENOMIC DNA]</scope>
    <source>
        <strain evidence="5 6">DSM 45078</strain>
    </source>
</reference>
<dbReference type="EMBL" id="JAAXOO010000007">
    <property type="protein sequence ID" value="NKY36778.1"/>
    <property type="molecule type" value="Genomic_DNA"/>
</dbReference>
<dbReference type="Pfam" id="PF08279">
    <property type="entry name" value="HTH_11"/>
    <property type="match status" value="1"/>
</dbReference>
<dbReference type="RefSeq" id="WP_068039251.1">
    <property type="nucleotide sequence ID" value="NZ_JAAXOO010000007.1"/>
</dbReference>
<gene>
    <name evidence="5" type="ORF">HGA13_27445</name>
</gene>
<dbReference type="InterPro" id="IPR036390">
    <property type="entry name" value="WH_DNA-bd_sf"/>
</dbReference>
<dbReference type="InterPro" id="IPR051534">
    <property type="entry name" value="CBASS_pafABC_assoc_protein"/>
</dbReference>
<accession>A0A846XKL8</accession>
<evidence type="ECO:0000259" key="4">
    <source>
        <dbReference type="PROSITE" id="PS51000"/>
    </source>
</evidence>
<keyword evidence="6" id="KW-1185">Reference proteome</keyword>
<dbReference type="Proteomes" id="UP000565715">
    <property type="component" value="Unassembled WGS sequence"/>
</dbReference>
<evidence type="ECO:0000256" key="3">
    <source>
        <dbReference type="SAM" id="MobiDB-lite"/>
    </source>
</evidence>
<keyword evidence="2" id="KW-0804">Transcription</keyword>
<protein>
    <submittedName>
        <fullName evidence="5">WYL domain-containing protein</fullName>
    </submittedName>
</protein>
<dbReference type="AlphaFoldDB" id="A0A846XKL8"/>
<feature type="region of interest" description="Disordered" evidence="3">
    <location>
        <begin position="85"/>
        <end position="110"/>
    </location>
</feature>
<sequence>MTPDRFFSLLIALQSRETVTTTDLAAELGISVRTAFRDVQWLQDAGFPILVRRGRWGGVTLLPGGALDLARLTPAERDHLALSGLDDTQRDQLGGGVDSRRARSKVAPGRARPENLLPVHAVVATDNRPWFGPPGAGIGPAELLGDLRRGVRLRVNYRRSDETGPTWQIVDPYGLLAKGGRWYLVADHSARPRLYSLERIAGWRPLRTPRQLRPGATLQAVAAELSARWETAGAVRIEGALSTGQLERAQRILGTRLTVLTPEAGGRVGIAVACRVVEDVRQLLQFADDFIVTGPPEARERIRELAGAMLRQYH</sequence>
<dbReference type="SUPFAM" id="SSF46785">
    <property type="entry name" value="Winged helix' DNA-binding domain"/>
    <property type="match status" value="1"/>
</dbReference>
<dbReference type="PROSITE" id="PS52050">
    <property type="entry name" value="WYL"/>
    <property type="match status" value="1"/>
</dbReference>
<dbReference type="Gene3D" id="1.10.10.10">
    <property type="entry name" value="Winged helix-like DNA-binding domain superfamily/Winged helix DNA-binding domain"/>
    <property type="match status" value="1"/>
</dbReference>
<evidence type="ECO:0000256" key="1">
    <source>
        <dbReference type="ARBA" id="ARBA00023015"/>
    </source>
</evidence>
<proteinExistence type="predicted"/>
<dbReference type="PANTHER" id="PTHR34580">
    <property type="match status" value="1"/>
</dbReference>
<evidence type="ECO:0000256" key="2">
    <source>
        <dbReference type="ARBA" id="ARBA00023163"/>
    </source>
</evidence>
<dbReference type="InterPro" id="IPR036388">
    <property type="entry name" value="WH-like_DNA-bd_sf"/>
</dbReference>
<feature type="domain" description="HTH deoR-type" evidence="4">
    <location>
        <begin position="2"/>
        <end position="68"/>
    </location>
</feature>
<dbReference type="InterPro" id="IPR001034">
    <property type="entry name" value="DeoR_HTH"/>
</dbReference>